<keyword evidence="2" id="KW-1185">Reference proteome</keyword>
<dbReference type="EMBL" id="CR382139">
    <property type="protein sequence ID" value="CAG91032.2"/>
    <property type="molecule type" value="Genomic_DNA"/>
</dbReference>
<gene>
    <name evidence="1" type="ordered locus">DEHA2G22462g</name>
</gene>
<dbReference type="KEGG" id="dha:DEHA2G22462g"/>
<dbReference type="HOGENOM" id="CLU_1970508_0_0_1"/>
<evidence type="ECO:0000313" key="1">
    <source>
        <dbReference type="EMBL" id="CAG91032.2"/>
    </source>
</evidence>
<protein>
    <submittedName>
        <fullName evidence="1">DEHA2G22462p</fullName>
    </submittedName>
</protein>
<dbReference type="AlphaFoldDB" id="Q6BGZ9"/>
<dbReference type="Proteomes" id="UP000000599">
    <property type="component" value="Chromosome G"/>
</dbReference>
<dbReference type="InParanoid" id="Q6BGZ9"/>
<reference evidence="1 2" key="1">
    <citation type="journal article" date="2004" name="Nature">
        <title>Genome evolution in yeasts.</title>
        <authorList>
            <consortium name="Genolevures"/>
            <person name="Dujon B."/>
            <person name="Sherman D."/>
            <person name="Fischer G."/>
            <person name="Durrens P."/>
            <person name="Casaregola S."/>
            <person name="Lafontaine I."/>
            <person name="de Montigny J."/>
            <person name="Marck C."/>
            <person name="Neuveglise C."/>
            <person name="Talla E."/>
            <person name="Goffard N."/>
            <person name="Frangeul L."/>
            <person name="Aigle M."/>
            <person name="Anthouard V."/>
            <person name="Babour A."/>
            <person name="Barbe V."/>
            <person name="Barnay S."/>
            <person name="Blanchin S."/>
            <person name="Beckerich J.M."/>
            <person name="Beyne E."/>
            <person name="Bleykasten C."/>
            <person name="Boisrame A."/>
            <person name="Boyer J."/>
            <person name="Cattolico L."/>
            <person name="Confanioleri F."/>
            <person name="de Daruvar A."/>
            <person name="Despons L."/>
            <person name="Fabre E."/>
            <person name="Fairhead C."/>
            <person name="Ferry-Dumazet H."/>
            <person name="Groppi A."/>
            <person name="Hantraye F."/>
            <person name="Hennequin C."/>
            <person name="Jauniaux N."/>
            <person name="Joyet P."/>
            <person name="Kachouri R."/>
            <person name="Kerrest A."/>
            <person name="Koszul R."/>
            <person name="Lemaire M."/>
            <person name="Lesur I."/>
            <person name="Ma L."/>
            <person name="Muller H."/>
            <person name="Nicaud J.M."/>
            <person name="Nikolski M."/>
            <person name="Oztas S."/>
            <person name="Ozier-Kalogeropoulos O."/>
            <person name="Pellenz S."/>
            <person name="Potier S."/>
            <person name="Richard G.F."/>
            <person name="Straub M.L."/>
            <person name="Suleau A."/>
            <person name="Swennene D."/>
            <person name="Tekaia F."/>
            <person name="Wesolowski-Louvel M."/>
            <person name="Westhof E."/>
            <person name="Wirth B."/>
            <person name="Zeniou-Meyer M."/>
            <person name="Zivanovic I."/>
            <person name="Bolotin-Fukuhara M."/>
            <person name="Thierry A."/>
            <person name="Bouchier C."/>
            <person name="Caudron B."/>
            <person name="Scarpelli C."/>
            <person name="Gaillardin C."/>
            <person name="Weissenbach J."/>
            <person name="Wincker P."/>
            <person name="Souciet J.L."/>
        </authorList>
    </citation>
    <scope>NUCLEOTIDE SEQUENCE [LARGE SCALE GENOMIC DNA]</scope>
    <source>
        <strain evidence="2">ATCC 36239 / CBS 767 / BCRC 21394 / JCM 1990 / NBRC 0083 / IGC 2968</strain>
    </source>
</reference>
<accession>Q6BGZ9</accession>
<proteinExistence type="predicted"/>
<name>Q6BGZ9_DEBHA</name>
<evidence type="ECO:0000313" key="2">
    <source>
        <dbReference type="Proteomes" id="UP000000599"/>
    </source>
</evidence>
<dbReference type="GeneID" id="2905474"/>
<dbReference type="VEuPathDB" id="FungiDB:DEHA2G22462g"/>
<sequence length="127" mass="13581">MNIKRWDLATSSVINVYFLQYPIQFRILLLVVAALIPSIQVTFSMKLFNTLCIFPVITSVMAYSSSNSSSNGTSNSSSSYSSHSSSVLSSFIQKSGEATSSGDAHFINVNHFGLVGGMLAAVVSSLV</sequence>
<dbReference type="RefSeq" id="XP_462522.2">
    <property type="nucleotide sequence ID" value="XM_462522.1"/>
</dbReference>
<organism evidence="1 2">
    <name type="scientific">Debaryomyces hansenii (strain ATCC 36239 / CBS 767 / BCRC 21394 / JCM 1990 / NBRC 0083 / IGC 2968)</name>
    <name type="common">Yeast</name>
    <name type="synonym">Torulaspora hansenii</name>
    <dbReference type="NCBI Taxonomy" id="284592"/>
    <lineage>
        <taxon>Eukaryota</taxon>
        <taxon>Fungi</taxon>
        <taxon>Dikarya</taxon>
        <taxon>Ascomycota</taxon>
        <taxon>Saccharomycotina</taxon>
        <taxon>Pichiomycetes</taxon>
        <taxon>Debaryomycetaceae</taxon>
        <taxon>Debaryomyces</taxon>
    </lineage>
</organism>